<dbReference type="EMBL" id="LSBA01000017">
    <property type="protein sequence ID" value="KXZ18513.1"/>
    <property type="molecule type" value="Genomic_DNA"/>
</dbReference>
<keyword evidence="1" id="KW-0812">Transmembrane</keyword>
<dbReference type="InterPro" id="IPR020372">
    <property type="entry name" value="Competence_ComGG"/>
</dbReference>
<feature type="transmembrane region" description="Helical" evidence="1">
    <location>
        <begin position="9"/>
        <end position="27"/>
    </location>
</feature>
<proteinExistence type="predicted"/>
<accession>A0A150F6E1</accession>
<keyword evidence="1" id="KW-0472">Membrane</keyword>
<dbReference type="Pfam" id="PF14173">
    <property type="entry name" value="ComGG"/>
    <property type="match status" value="1"/>
</dbReference>
<dbReference type="OrthoDB" id="2969153at2"/>
<name>A0A150F6E1_9BACI</name>
<dbReference type="AlphaFoldDB" id="A0A150F6E1"/>
<dbReference type="STRING" id="1793963.AXI58_17035"/>
<evidence type="ECO:0000313" key="3">
    <source>
        <dbReference type="Proteomes" id="UP000075430"/>
    </source>
</evidence>
<gene>
    <name evidence="2" type="ORF">AXI58_17035</name>
</gene>
<keyword evidence="3" id="KW-1185">Reference proteome</keyword>
<sequence length="127" mass="14538">MYKHKSNGFIYPAVLFVSAVVLLVISYTSSDFITRKTFDKETAEFCTVENLLQNGALLSIRHVLQGQKGQSGKKRFSYGVVSYEIRASIHQDELDMFIKGETRSGTKREAHISFDQKKKKLIQWTEV</sequence>
<dbReference type="RefSeq" id="WP_061521961.1">
    <property type="nucleotide sequence ID" value="NZ_JARLZY010000025.1"/>
</dbReference>
<evidence type="ECO:0000256" key="1">
    <source>
        <dbReference type="SAM" id="Phobius"/>
    </source>
</evidence>
<reference evidence="3" key="1">
    <citation type="submission" date="2016-02" db="EMBL/GenBank/DDBJ databases">
        <authorList>
            <person name="Dunlap C."/>
        </authorList>
    </citation>
    <scope>NUCLEOTIDE SEQUENCE [LARGE SCALE GENOMIC DNA]</scope>
    <source>
        <strain evidence="3">NRRL B-41092</strain>
    </source>
</reference>
<comment type="caution">
    <text evidence="2">The sequence shown here is derived from an EMBL/GenBank/DDBJ whole genome shotgun (WGS) entry which is preliminary data.</text>
</comment>
<protein>
    <submittedName>
        <fullName evidence="2">Competence protein ComG</fullName>
    </submittedName>
</protein>
<organism evidence="2 3">
    <name type="scientific">Bacillus nakamurai</name>
    <dbReference type="NCBI Taxonomy" id="1793963"/>
    <lineage>
        <taxon>Bacteria</taxon>
        <taxon>Bacillati</taxon>
        <taxon>Bacillota</taxon>
        <taxon>Bacilli</taxon>
        <taxon>Bacillales</taxon>
        <taxon>Bacillaceae</taxon>
        <taxon>Bacillus</taxon>
    </lineage>
</organism>
<evidence type="ECO:0000313" key="2">
    <source>
        <dbReference type="EMBL" id="KXZ18513.1"/>
    </source>
</evidence>
<keyword evidence="1" id="KW-1133">Transmembrane helix</keyword>
<dbReference type="Proteomes" id="UP000075430">
    <property type="component" value="Unassembled WGS sequence"/>
</dbReference>